<comment type="subcellular location">
    <subcellularLocation>
        <location evidence="1">Nucleus</location>
    </subcellularLocation>
</comment>
<evidence type="ECO:0000313" key="9">
    <source>
        <dbReference type="Proteomes" id="UP000037035"/>
    </source>
</evidence>
<dbReference type="GO" id="GO:0003712">
    <property type="term" value="F:transcription coregulator activity"/>
    <property type="evidence" value="ECO:0007669"/>
    <property type="project" value="TreeGrafter"/>
</dbReference>
<keyword evidence="2" id="KW-0805">Transcription regulation</keyword>
<keyword evidence="9" id="KW-1185">Reference proteome</keyword>
<feature type="compositionally biased region" description="Basic and acidic residues" evidence="7">
    <location>
        <begin position="311"/>
        <end position="322"/>
    </location>
</feature>
<proteinExistence type="inferred from homology"/>
<feature type="region of interest" description="Disordered" evidence="7">
    <location>
        <begin position="311"/>
        <end position="374"/>
    </location>
</feature>
<evidence type="ECO:0000313" key="8">
    <source>
        <dbReference type="EMBL" id="KNZ56530.1"/>
    </source>
</evidence>
<comment type="similarity">
    <text evidence="6">Belongs to the SPT3 family.</text>
</comment>
<evidence type="ECO:0000256" key="3">
    <source>
        <dbReference type="ARBA" id="ARBA00023159"/>
    </source>
</evidence>
<keyword evidence="5" id="KW-0539">Nucleus</keyword>
<comment type="caution">
    <text evidence="8">The sequence shown here is derived from an EMBL/GenBank/DDBJ whole genome shotgun (WGS) entry which is preliminary data.</text>
</comment>
<dbReference type="GO" id="GO:0046982">
    <property type="term" value="F:protein heterodimerization activity"/>
    <property type="evidence" value="ECO:0007669"/>
    <property type="project" value="InterPro"/>
</dbReference>
<feature type="compositionally biased region" description="Polar residues" evidence="7">
    <location>
        <begin position="364"/>
        <end position="374"/>
    </location>
</feature>
<evidence type="ECO:0000256" key="1">
    <source>
        <dbReference type="ARBA" id="ARBA00004123"/>
    </source>
</evidence>
<dbReference type="GO" id="GO:0006357">
    <property type="term" value="P:regulation of transcription by RNA polymerase II"/>
    <property type="evidence" value="ECO:0007669"/>
    <property type="project" value="UniProtKB-ARBA"/>
</dbReference>
<dbReference type="Pfam" id="PF02269">
    <property type="entry name" value="TFIID-18kDa"/>
    <property type="match status" value="2"/>
</dbReference>
<dbReference type="Proteomes" id="UP000037035">
    <property type="component" value="Unassembled WGS sequence"/>
</dbReference>
<evidence type="ECO:0000256" key="7">
    <source>
        <dbReference type="SAM" id="MobiDB-lite"/>
    </source>
</evidence>
<feature type="region of interest" description="Disordered" evidence="7">
    <location>
        <begin position="391"/>
        <end position="428"/>
    </location>
</feature>
<dbReference type="GO" id="GO:0005634">
    <property type="term" value="C:nucleus"/>
    <property type="evidence" value="ECO:0007669"/>
    <property type="project" value="UniProtKB-SubCell"/>
</dbReference>
<dbReference type="InterPro" id="IPR003195">
    <property type="entry name" value="TFIID_TAF13"/>
</dbReference>
<dbReference type="OrthoDB" id="66982at2759"/>
<evidence type="ECO:0000256" key="2">
    <source>
        <dbReference type="ARBA" id="ARBA00023015"/>
    </source>
</evidence>
<dbReference type="GO" id="GO:0006366">
    <property type="term" value="P:transcription by RNA polymerase II"/>
    <property type="evidence" value="ECO:0007669"/>
    <property type="project" value="InterPro"/>
</dbReference>
<dbReference type="AlphaFoldDB" id="A0A0L6V8T8"/>
<gene>
    <name evidence="8" type="ORF">VP01_2381g2</name>
</gene>
<dbReference type="STRING" id="27349.A0A0L6V8T8"/>
<reference evidence="8 9" key="1">
    <citation type="submission" date="2015-08" db="EMBL/GenBank/DDBJ databases">
        <title>Next Generation Sequencing and Analysis of the Genome of Puccinia sorghi L Schw, the Causal Agent of Maize Common Rust.</title>
        <authorList>
            <person name="Rochi L."/>
            <person name="Burguener G."/>
            <person name="Darino M."/>
            <person name="Turjanski A."/>
            <person name="Kreff E."/>
            <person name="Dieguez M.J."/>
            <person name="Sacco F."/>
        </authorList>
    </citation>
    <scope>NUCLEOTIDE SEQUENCE [LARGE SCALE GENOMIC DNA]</scope>
    <source>
        <strain evidence="8 9">RO10H11247</strain>
    </source>
</reference>
<dbReference type="CDD" id="cd22926">
    <property type="entry name" value="HFD_SPT3"/>
    <property type="match status" value="1"/>
</dbReference>
<keyword evidence="4" id="KW-0804">Transcription</keyword>
<accession>A0A0L6V8T8</accession>
<dbReference type="InterPro" id="IPR009072">
    <property type="entry name" value="Histone-fold"/>
</dbReference>
<name>A0A0L6V8T8_9BASI</name>
<dbReference type="PANTHER" id="PTHR11380:SF16">
    <property type="entry name" value="TRANSCRIPTION INITIATION PROTEIN SPT3 HOMOLOG"/>
    <property type="match status" value="1"/>
</dbReference>
<dbReference type="Gene3D" id="1.10.20.10">
    <property type="entry name" value="Histone, subunit A"/>
    <property type="match status" value="1"/>
</dbReference>
<evidence type="ECO:0008006" key="10">
    <source>
        <dbReference type="Google" id="ProtNLM"/>
    </source>
</evidence>
<protein>
    <recommendedName>
        <fullName evidence="10">Transcription initiation protein SPT3</fullName>
    </recommendedName>
</protein>
<dbReference type="PANTHER" id="PTHR11380">
    <property type="entry name" value="TRANSCRIPTION INITIATION FACTOR TFIID/SUPT3-RELATED"/>
    <property type="match status" value="1"/>
</dbReference>
<keyword evidence="3" id="KW-0010">Activator</keyword>
<sequence>MAALSGSAIPQNTLASDGLLTSKQSKYSTEISQMLFVFGEVKNPNEQTVRYIEDVVRCQVAELVSVESFRSPPHFSTRVVQARGLAQKRGLRIPTTEDLIFLIRHDRAKVNRLRTYLGWKDVRKKAREDGVDEKDIESFEPDPNGASSRLKSQKLKLKIPWELSSIYNDALIANEENDDEEEDQDDKEAYEASEKRLRLFSIHPVLGESLNQLIPYDRKQNVGSRRNYSPHDTRGIPALFGLSTSIFYLSKRFVFPKRFREFVGLSNYIEGNPKDEVVDVLGFLSYEMVRVLCEKGLAVKRDYELARIAQGDDRGGRNEEPHSSSPGKRKRRSNVFDNSDDNYDGSDAWKRPKPIGPFSEPISGPSNLSQNGTNLTQSFTDVAFEAIGDTAAQSASDKSRDPGKEIDGFNTLKKTDPQPPSASLKSRTPLKVADVENAYSLMQSGRVKAKMTALRNFTGAFVRTKVSLI</sequence>
<dbReference type="SUPFAM" id="SSF47113">
    <property type="entry name" value="Histone-fold"/>
    <property type="match status" value="1"/>
</dbReference>
<feature type="compositionally biased region" description="Basic and acidic residues" evidence="7">
    <location>
        <begin position="397"/>
        <end position="407"/>
    </location>
</feature>
<organism evidence="8 9">
    <name type="scientific">Puccinia sorghi</name>
    <dbReference type="NCBI Taxonomy" id="27349"/>
    <lineage>
        <taxon>Eukaryota</taxon>
        <taxon>Fungi</taxon>
        <taxon>Dikarya</taxon>
        <taxon>Basidiomycota</taxon>
        <taxon>Pucciniomycotina</taxon>
        <taxon>Pucciniomycetes</taxon>
        <taxon>Pucciniales</taxon>
        <taxon>Pucciniaceae</taxon>
        <taxon>Puccinia</taxon>
    </lineage>
</organism>
<dbReference type="GO" id="GO:0000124">
    <property type="term" value="C:SAGA complex"/>
    <property type="evidence" value="ECO:0007669"/>
    <property type="project" value="TreeGrafter"/>
</dbReference>
<dbReference type="EMBL" id="LAVV01007260">
    <property type="protein sequence ID" value="KNZ56530.1"/>
    <property type="molecule type" value="Genomic_DNA"/>
</dbReference>
<dbReference type="FunFam" id="1.10.20.10:FF:000023">
    <property type="entry name" value="transcription initiation protein SPT3 homolog"/>
    <property type="match status" value="1"/>
</dbReference>
<evidence type="ECO:0000256" key="4">
    <source>
        <dbReference type="ARBA" id="ARBA00023163"/>
    </source>
</evidence>
<dbReference type="VEuPathDB" id="FungiDB:VP01_2381g2"/>
<evidence type="ECO:0000256" key="6">
    <source>
        <dbReference type="ARBA" id="ARBA00061274"/>
    </source>
</evidence>
<evidence type="ECO:0000256" key="5">
    <source>
        <dbReference type="ARBA" id="ARBA00023242"/>
    </source>
</evidence>